<dbReference type="CDD" id="cd07340">
    <property type="entry name" value="M48B_Htpx_like"/>
    <property type="match status" value="1"/>
</dbReference>
<dbReference type="GO" id="GO:0004222">
    <property type="term" value="F:metalloendopeptidase activity"/>
    <property type="evidence" value="ECO:0007669"/>
    <property type="project" value="InterPro"/>
</dbReference>
<evidence type="ECO:0000256" key="5">
    <source>
        <dbReference type="ARBA" id="ARBA00022670"/>
    </source>
</evidence>
<feature type="transmembrane region" description="Helical" evidence="14">
    <location>
        <begin position="159"/>
        <end position="183"/>
    </location>
</feature>
<keyword evidence="9" id="KW-0862">Zinc</keyword>
<evidence type="ECO:0000313" key="16">
    <source>
        <dbReference type="EMBL" id="VFU18126.1"/>
    </source>
</evidence>
<sequence>MFWSVIAANRRKTVLLIVLMGLLLVLSGGMIGMAFADVYHPYAGLIGTALAGAVWIIMLLTSLFASDTILLGLSRAHEIDRKTYPQLFNVVEEMVIAGSLPAMPRVFVVDDPAPNAFAMGKSPEKSCICVTAGLLAMCTRDELQGVVAHEISHILNRDVLYMTVAATMLGSILLLSDIFARSFRYSSTVRLASRSRRTGGRAAGPLLIVSLVLAVIGPILARVLYFSISRRREYLADATSARLTRYPEGLASALQKIGESTDMLTSAPSATAPFYIVNPYRQHLSNSVFATHPPLEERIRILRAMSRGAGYLDYFRAYVEVTHRREKLIPASELRDEGRVEIRKGGQAGGPVQPARPESTRRAGDIIRALNGFAFITCPCGLKIKLPPEYREGRFVCPRCRREHPVNRPDSESVGSVLSASAVMGRAASAGGKEPRNRGGREGRDGLPTREVRYLPGTWQKITCTGCGHAYEISPRFRARRLTCSGCGAAIPLAPVHEPDGRSSGLPA</sequence>
<keyword evidence="8 16" id="KW-0378">Hydrolase</keyword>
<feature type="region of interest" description="Disordered" evidence="13">
    <location>
        <begin position="424"/>
        <end position="451"/>
    </location>
</feature>
<keyword evidence="11" id="KW-0482">Metalloprotease</keyword>
<keyword evidence="4" id="KW-1003">Cell membrane</keyword>
<evidence type="ECO:0000256" key="8">
    <source>
        <dbReference type="ARBA" id="ARBA00022801"/>
    </source>
</evidence>
<evidence type="ECO:0000256" key="4">
    <source>
        <dbReference type="ARBA" id="ARBA00022475"/>
    </source>
</evidence>
<evidence type="ECO:0000256" key="1">
    <source>
        <dbReference type="ARBA" id="ARBA00001947"/>
    </source>
</evidence>
<evidence type="ECO:0000256" key="7">
    <source>
        <dbReference type="ARBA" id="ARBA00022723"/>
    </source>
</evidence>
<dbReference type="InterPro" id="IPR022919">
    <property type="entry name" value="Pept_M48_protease_HtpX"/>
</dbReference>
<comment type="similarity">
    <text evidence="3">Belongs to the peptidase M48B family.</text>
</comment>
<reference evidence="16" key="1">
    <citation type="submission" date="2019-03" db="EMBL/GenBank/DDBJ databases">
        <authorList>
            <person name="Hao L."/>
        </authorList>
    </citation>
    <scope>NUCLEOTIDE SEQUENCE</scope>
</reference>
<dbReference type="GO" id="GO:0046872">
    <property type="term" value="F:metal ion binding"/>
    <property type="evidence" value="ECO:0007669"/>
    <property type="project" value="UniProtKB-KW"/>
</dbReference>
<dbReference type="AlphaFoldDB" id="A0A485M4W1"/>
<comment type="subcellular location">
    <subcellularLocation>
        <location evidence="2">Cell membrane</location>
        <topology evidence="2">Multi-pass membrane protein</topology>
    </subcellularLocation>
</comment>
<keyword evidence="7" id="KW-0479">Metal-binding</keyword>
<keyword evidence="12 14" id="KW-0472">Membrane</keyword>
<dbReference type="PANTHER" id="PTHR43221:SF1">
    <property type="entry name" value="PROTEASE HTPX"/>
    <property type="match status" value="1"/>
</dbReference>
<evidence type="ECO:0000256" key="6">
    <source>
        <dbReference type="ARBA" id="ARBA00022692"/>
    </source>
</evidence>
<gene>
    <name evidence="16" type="primary">htpX</name>
    <name evidence="16" type="ORF">SCFA_770019</name>
</gene>
<dbReference type="HAMAP" id="MF_00188">
    <property type="entry name" value="Pept_M48_protease_HtpX"/>
    <property type="match status" value="1"/>
</dbReference>
<feature type="transmembrane region" description="Helical" evidence="14">
    <location>
        <begin position="52"/>
        <end position="73"/>
    </location>
</feature>
<dbReference type="EMBL" id="CAADRM010000144">
    <property type="protein sequence ID" value="VFU18126.1"/>
    <property type="molecule type" value="Genomic_DNA"/>
</dbReference>
<proteinExistence type="inferred from homology"/>
<evidence type="ECO:0000256" key="11">
    <source>
        <dbReference type="ARBA" id="ARBA00023049"/>
    </source>
</evidence>
<keyword evidence="10 14" id="KW-1133">Transmembrane helix</keyword>
<evidence type="ECO:0000256" key="13">
    <source>
        <dbReference type="SAM" id="MobiDB-lite"/>
    </source>
</evidence>
<dbReference type="EC" id="3.4.24.-" evidence="16"/>
<feature type="transmembrane region" description="Helical" evidence="14">
    <location>
        <begin position="203"/>
        <end position="225"/>
    </location>
</feature>
<evidence type="ECO:0000256" key="10">
    <source>
        <dbReference type="ARBA" id="ARBA00022989"/>
    </source>
</evidence>
<evidence type="ECO:0000256" key="3">
    <source>
        <dbReference type="ARBA" id="ARBA00009779"/>
    </source>
</evidence>
<dbReference type="Pfam" id="PF01435">
    <property type="entry name" value="Peptidase_M48"/>
    <property type="match status" value="1"/>
</dbReference>
<keyword evidence="5 16" id="KW-0645">Protease</keyword>
<evidence type="ECO:0000256" key="9">
    <source>
        <dbReference type="ARBA" id="ARBA00022833"/>
    </source>
</evidence>
<organism evidence="16">
    <name type="scientific">anaerobic digester metagenome</name>
    <dbReference type="NCBI Taxonomy" id="1263854"/>
    <lineage>
        <taxon>unclassified sequences</taxon>
        <taxon>metagenomes</taxon>
        <taxon>ecological metagenomes</taxon>
    </lineage>
</organism>
<accession>A0A485M4W1</accession>
<feature type="compositionally biased region" description="Basic and acidic residues" evidence="13">
    <location>
        <begin position="433"/>
        <end position="451"/>
    </location>
</feature>
<evidence type="ECO:0000256" key="14">
    <source>
        <dbReference type="SAM" id="Phobius"/>
    </source>
</evidence>
<evidence type="ECO:0000256" key="12">
    <source>
        <dbReference type="ARBA" id="ARBA00023136"/>
    </source>
</evidence>
<dbReference type="InterPro" id="IPR001915">
    <property type="entry name" value="Peptidase_M48"/>
</dbReference>
<dbReference type="GO" id="GO:0005886">
    <property type="term" value="C:plasma membrane"/>
    <property type="evidence" value="ECO:0007669"/>
    <property type="project" value="UniProtKB-SubCell"/>
</dbReference>
<protein>
    <submittedName>
        <fullName evidence="16">Protease HtpX homolog</fullName>
        <ecNumber evidence="16">3.4.24.-</ecNumber>
    </submittedName>
</protein>
<dbReference type="InterPro" id="IPR050083">
    <property type="entry name" value="HtpX_protease"/>
</dbReference>
<comment type="cofactor">
    <cofactor evidence="1">
        <name>Zn(2+)</name>
        <dbReference type="ChEBI" id="CHEBI:29105"/>
    </cofactor>
</comment>
<evidence type="ECO:0000259" key="15">
    <source>
        <dbReference type="Pfam" id="PF01435"/>
    </source>
</evidence>
<evidence type="ECO:0000256" key="2">
    <source>
        <dbReference type="ARBA" id="ARBA00004651"/>
    </source>
</evidence>
<dbReference type="Gene3D" id="3.30.2010.10">
    <property type="entry name" value="Metalloproteases ('zincins'), catalytic domain"/>
    <property type="match status" value="1"/>
</dbReference>
<dbReference type="PANTHER" id="PTHR43221">
    <property type="entry name" value="PROTEASE HTPX"/>
    <property type="match status" value="1"/>
</dbReference>
<keyword evidence="6 14" id="KW-0812">Transmembrane</keyword>
<dbReference type="GO" id="GO:0006508">
    <property type="term" value="P:proteolysis"/>
    <property type="evidence" value="ECO:0007669"/>
    <property type="project" value="UniProtKB-KW"/>
</dbReference>
<name>A0A485M4W1_9ZZZZ</name>
<feature type="domain" description="Peptidase M48" evidence="15">
    <location>
        <begin position="85"/>
        <end position="305"/>
    </location>
</feature>